<keyword evidence="2" id="KW-1185">Reference proteome</keyword>
<name>A0A1G6UMA5_9BACT</name>
<protein>
    <submittedName>
        <fullName evidence="1">Uncharacterized protein</fullName>
    </submittedName>
</protein>
<proteinExistence type="predicted"/>
<evidence type="ECO:0000313" key="1">
    <source>
        <dbReference type="EMBL" id="SDD42488.1"/>
    </source>
</evidence>
<sequence length="451" mass="50293">MKRILSLTLLLALLFQQCRKKDGPIPQTGPIEEIDVIDISVDGVESKDVIVEKDLIVIHLPENYAGGDFIKPHITFGTGYSSRSELVKGFSFEGKELSLPLESATRNPRTFQIIVIPHKSVTLTEPARDHQVVLGPDAAIAVPASFGGTRFTVNDSGAIVQHPVVVLKNQSTGAIAHWLYPTEKHSEDGQKLSLAFPPTIPAGTYTAEVIWGAKTEVLSRSITIQPGALQLQTPRWQMLQSTRYFELSGYNIPKDGKYEMTIGNDHAASLRIPLQFKNAGALSGELPADLPTGNYKAIYWKDGKVVEPYDDKTGVEKYMGEDQFYIKKATDQPVLRILSQPSRRKSFVTEMGVRLGYFPSFVDVSRSEPIIAYRQRSGAFPDRNDLVLVDAQSKKEYIMSYQGNFYPIFDGFIVFLAYEIPNDVPAGKYEAYMITGNDKTEKYGQFIHIMD</sequence>
<evidence type="ECO:0000313" key="2">
    <source>
        <dbReference type="Proteomes" id="UP000198748"/>
    </source>
</evidence>
<reference evidence="2" key="1">
    <citation type="submission" date="2016-10" db="EMBL/GenBank/DDBJ databases">
        <authorList>
            <person name="Varghese N."/>
            <person name="Submissions S."/>
        </authorList>
    </citation>
    <scope>NUCLEOTIDE SEQUENCE [LARGE SCALE GENOMIC DNA]</scope>
    <source>
        <strain evidence="2">DSM 25329</strain>
    </source>
</reference>
<dbReference type="AlphaFoldDB" id="A0A1G6UMA5"/>
<dbReference type="Proteomes" id="UP000198748">
    <property type="component" value="Unassembled WGS sequence"/>
</dbReference>
<dbReference type="EMBL" id="FNAN01000001">
    <property type="protein sequence ID" value="SDD42488.1"/>
    <property type="molecule type" value="Genomic_DNA"/>
</dbReference>
<dbReference type="STRING" id="659014.SAMN04487996_10113"/>
<dbReference type="OrthoDB" id="913678at2"/>
<organism evidence="1 2">
    <name type="scientific">Dyadobacter soli</name>
    <dbReference type="NCBI Taxonomy" id="659014"/>
    <lineage>
        <taxon>Bacteria</taxon>
        <taxon>Pseudomonadati</taxon>
        <taxon>Bacteroidota</taxon>
        <taxon>Cytophagia</taxon>
        <taxon>Cytophagales</taxon>
        <taxon>Spirosomataceae</taxon>
        <taxon>Dyadobacter</taxon>
    </lineage>
</organism>
<dbReference type="RefSeq" id="WP_090145535.1">
    <property type="nucleotide sequence ID" value="NZ_FNAN01000001.1"/>
</dbReference>
<accession>A0A1G6UMA5</accession>
<gene>
    <name evidence="1" type="ORF">SAMN04487996_10113</name>
</gene>